<protein>
    <submittedName>
        <fullName evidence="1">Uncharacterized protein</fullName>
    </submittedName>
</protein>
<comment type="caution">
    <text evidence="1">The sequence shown here is derived from an EMBL/GenBank/DDBJ whole genome shotgun (WGS) entry which is preliminary data.</text>
</comment>
<accession>A0A8H3DUJ4</accession>
<evidence type="ECO:0000313" key="2">
    <source>
        <dbReference type="Proteomes" id="UP000663853"/>
    </source>
</evidence>
<gene>
    <name evidence="1" type="ORF">RDB_LOCUS186607</name>
</gene>
<proteinExistence type="predicted"/>
<dbReference type="InterPro" id="IPR032675">
    <property type="entry name" value="LRR_dom_sf"/>
</dbReference>
<reference evidence="1" key="1">
    <citation type="submission" date="2021-01" db="EMBL/GenBank/DDBJ databases">
        <authorList>
            <person name="Kaushik A."/>
        </authorList>
    </citation>
    <scope>NUCLEOTIDE SEQUENCE</scope>
    <source>
        <strain evidence="1">AG6-10EEA</strain>
    </source>
</reference>
<evidence type="ECO:0000313" key="1">
    <source>
        <dbReference type="EMBL" id="CAE6538437.1"/>
    </source>
</evidence>
<dbReference type="Proteomes" id="UP000663853">
    <property type="component" value="Unassembled WGS sequence"/>
</dbReference>
<dbReference type="AlphaFoldDB" id="A0A8H3DUJ4"/>
<name>A0A8H3DUJ4_9AGAM</name>
<organism evidence="1 2">
    <name type="scientific">Rhizoctonia solani</name>
    <dbReference type="NCBI Taxonomy" id="456999"/>
    <lineage>
        <taxon>Eukaryota</taxon>
        <taxon>Fungi</taxon>
        <taxon>Dikarya</taxon>
        <taxon>Basidiomycota</taxon>
        <taxon>Agaricomycotina</taxon>
        <taxon>Agaricomycetes</taxon>
        <taxon>Cantharellales</taxon>
        <taxon>Ceratobasidiaceae</taxon>
        <taxon>Rhizoctonia</taxon>
    </lineage>
</organism>
<dbReference type="Gene3D" id="3.80.10.10">
    <property type="entry name" value="Ribonuclease Inhibitor"/>
    <property type="match status" value="1"/>
</dbReference>
<dbReference type="SUPFAM" id="SSF52047">
    <property type="entry name" value="RNI-like"/>
    <property type="match status" value="1"/>
</dbReference>
<dbReference type="EMBL" id="CAJMXA010004264">
    <property type="protein sequence ID" value="CAE6538437.1"/>
    <property type="molecule type" value="Genomic_DNA"/>
</dbReference>
<sequence>MSDLQWSWKKDSSEATEFITLVRTTLPLLPNLKDLGVFGAALTEDPSFPFTLDSLVLTTPSSNSAWDFLRAQKSLTYLDLRQNTRGIGCFSPETIPNTLLLPKLTTLKACPEVFAALAPRHAITYIHLQECGRNRYGRSVDGVVTALNHDQLSRSLRTLRVEVVYRTFQSMCCVDFVQYLASTKASTTLVKLVLVKSFLDYSPHLPDARSPKPLSLLPKLLHGFSNLRHLIVEDTRREHVAIARSPSGDGLRELLDSIIEQAGGPELWAAYCPGLVEVEIYGSRLLLSPP</sequence>